<protein>
    <submittedName>
        <fullName evidence="1">Uncharacterized protein</fullName>
    </submittedName>
</protein>
<dbReference type="STRING" id="880072.Desac_2425"/>
<sequence length="222" mass="24287">MAVQLPTPRQAGFALLVGLMLAALLPPLEVAAQERTPPVNPEEITKQFSTLMQKQTLPPEAAKSFQGLIEIMQGATQGKDPEALRSRSRELFQNLEGLQQNRQLPPEAAELFKSFQKLMPSATGSPQTPLSPGEAPVSLEALTKQFNGLMQNQKLPPEAAGLFKGMLELMQGFASGKDPQAWREQGPELFKNLDGMMKNQQLPPEAAEMLKSFQKAMPSPEP</sequence>
<accession>F2NFX7</accession>
<dbReference type="HOGENOM" id="CLU_1243664_0_0_7"/>
<dbReference type="Proteomes" id="UP000000483">
    <property type="component" value="Chromosome"/>
</dbReference>
<keyword evidence="2" id="KW-1185">Reference proteome</keyword>
<reference evidence="1 2" key="1">
    <citation type="journal article" date="2011" name="Stand. Genomic Sci.">
        <title>Complete genome sequence of the acetate-degrading sulfate reducer Desulfobacca acetoxidans type strain (ASRB2).</title>
        <authorList>
            <person name="Goker M."/>
            <person name="Teshima H."/>
            <person name="Lapidus A."/>
            <person name="Nolan M."/>
            <person name="Lucas S."/>
            <person name="Hammon N."/>
            <person name="Deshpande S."/>
            <person name="Cheng J.F."/>
            <person name="Tapia R."/>
            <person name="Han C."/>
            <person name="Goodwin L."/>
            <person name="Pitluck S."/>
            <person name="Huntemann M."/>
            <person name="Liolios K."/>
            <person name="Ivanova N."/>
            <person name="Pagani I."/>
            <person name="Mavromatis K."/>
            <person name="Ovchinikova G."/>
            <person name="Pati A."/>
            <person name="Chen A."/>
            <person name="Palaniappan K."/>
            <person name="Land M."/>
            <person name="Hauser L."/>
            <person name="Brambilla E.M."/>
            <person name="Rohde M."/>
            <person name="Spring S."/>
            <person name="Detter J.C."/>
            <person name="Woyke T."/>
            <person name="Bristow J."/>
            <person name="Eisen J.A."/>
            <person name="Markowitz V."/>
            <person name="Hugenholtz P."/>
            <person name="Kyrpides N.C."/>
            <person name="Klenk H.P."/>
        </authorList>
    </citation>
    <scope>NUCLEOTIDE SEQUENCE [LARGE SCALE GENOMIC DNA]</scope>
    <source>
        <strain evidence="2">ATCC 700848 / DSM 11109 / ASRB2</strain>
    </source>
</reference>
<organism evidence="1 2">
    <name type="scientific">Desulfobacca acetoxidans (strain ATCC 700848 / DSM 11109 / ASRB2)</name>
    <dbReference type="NCBI Taxonomy" id="880072"/>
    <lineage>
        <taxon>Bacteria</taxon>
        <taxon>Pseudomonadati</taxon>
        <taxon>Thermodesulfobacteriota</taxon>
        <taxon>Desulfobaccia</taxon>
        <taxon>Desulfobaccales</taxon>
        <taxon>Desulfobaccaceae</taxon>
        <taxon>Desulfobacca</taxon>
    </lineage>
</organism>
<name>F2NFX7_DESAR</name>
<gene>
    <name evidence="1" type="ordered locus">Desac_2425</name>
</gene>
<dbReference type="KEGG" id="dao:Desac_2425"/>
<evidence type="ECO:0000313" key="1">
    <source>
        <dbReference type="EMBL" id="AEB10246.1"/>
    </source>
</evidence>
<dbReference type="RefSeq" id="WP_013707355.1">
    <property type="nucleotide sequence ID" value="NC_015388.1"/>
</dbReference>
<proteinExistence type="predicted"/>
<reference evidence="2" key="2">
    <citation type="submission" date="2011-03" db="EMBL/GenBank/DDBJ databases">
        <title>The complete genome of Desulfobacca acetoxidans DSM 11109.</title>
        <authorList>
            <consortium name="US DOE Joint Genome Institute (JGI-PGF)"/>
            <person name="Lucas S."/>
            <person name="Copeland A."/>
            <person name="Lapidus A."/>
            <person name="Bruce D."/>
            <person name="Goodwin L."/>
            <person name="Pitluck S."/>
            <person name="Peters L."/>
            <person name="Kyrpides N."/>
            <person name="Mavromatis K."/>
            <person name="Ivanova N."/>
            <person name="Ovchinnikova G."/>
            <person name="Teshima H."/>
            <person name="Detter J.C."/>
            <person name="Han C."/>
            <person name="Land M."/>
            <person name="Hauser L."/>
            <person name="Markowitz V."/>
            <person name="Cheng J.-F."/>
            <person name="Hugenholtz P."/>
            <person name="Woyke T."/>
            <person name="Wu D."/>
            <person name="Spring S."/>
            <person name="Schueler E."/>
            <person name="Brambilla E."/>
            <person name="Klenk H.-P."/>
            <person name="Eisen J.A."/>
        </authorList>
    </citation>
    <scope>NUCLEOTIDE SEQUENCE [LARGE SCALE GENOMIC DNA]</scope>
    <source>
        <strain evidence="2">ATCC 700848 / DSM 11109 / ASRB2</strain>
    </source>
</reference>
<dbReference type="EMBL" id="CP002629">
    <property type="protein sequence ID" value="AEB10246.1"/>
    <property type="molecule type" value="Genomic_DNA"/>
</dbReference>
<dbReference type="AlphaFoldDB" id="F2NFX7"/>
<evidence type="ECO:0000313" key="2">
    <source>
        <dbReference type="Proteomes" id="UP000000483"/>
    </source>
</evidence>